<gene>
    <name evidence="1" type="ORF">AVEN_67247_1</name>
</gene>
<reference evidence="1 2" key="1">
    <citation type="journal article" date="2019" name="Sci. Rep.">
        <title>Orb-weaving spider Araneus ventricosus genome elucidates the spidroin gene catalogue.</title>
        <authorList>
            <person name="Kono N."/>
            <person name="Nakamura H."/>
            <person name="Ohtoshi R."/>
            <person name="Moran D.A.P."/>
            <person name="Shinohara A."/>
            <person name="Yoshida Y."/>
            <person name="Fujiwara M."/>
            <person name="Mori M."/>
            <person name="Tomita M."/>
            <person name="Arakawa K."/>
        </authorList>
    </citation>
    <scope>NUCLEOTIDE SEQUENCE [LARGE SCALE GENOMIC DNA]</scope>
</reference>
<evidence type="ECO:0000313" key="1">
    <source>
        <dbReference type="EMBL" id="GBN56137.1"/>
    </source>
</evidence>
<comment type="caution">
    <text evidence="1">The sequence shown here is derived from an EMBL/GenBank/DDBJ whole genome shotgun (WGS) entry which is preliminary data.</text>
</comment>
<name>A0A4Y2Q0T0_ARAVE</name>
<dbReference type="Proteomes" id="UP000499080">
    <property type="component" value="Unassembled WGS sequence"/>
</dbReference>
<dbReference type="AlphaFoldDB" id="A0A4Y2Q0T0"/>
<protein>
    <submittedName>
        <fullName evidence="1">Uncharacterized protein</fullName>
    </submittedName>
</protein>
<dbReference type="EMBL" id="BGPR01012456">
    <property type="protein sequence ID" value="GBN56137.1"/>
    <property type="molecule type" value="Genomic_DNA"/>
</dbReference>
<evidence type="ECO:0000313" key="2">
    <source>
        <dbReference type="Proteomes" id="UP000499080"/>
    </source>
</evidence>
<accession>A0A4Y2Q0T0</accession>
<proteinExistence type="predicted"/>
<sequence length="91" mass="10354">MGAKLMECQTYGVNLMEHHLSTTKLMGINRQAPPYGYQTYGAPILWCQTYGAPIWGAKTYSNGQSYGVPNLWGANLMERQSYRVPQTYERN</sequence>
<keyword evidence="2" id="KW-1185">Reference proteome</keyword>
<organism evidence="1 2">
    <name type="scientific">Araneus ventricosus</name>
    <name type="common">Orbweaver spider</name>
    <name type="synonym">Epeira ventricosa</name>
    <dbReference type="NCBI Taxonomy" id="182803"/>
    <lineage>
        <taxon>Eukaryota</taxon>
        <taxon>Metazoa</taxon>
        <taxon>Ecdysozoa</taxon>
        <taxon>Arthropoda</taxon>
        <taxon>Chelicerata</taxon>
        <taxon>Arachnida</taxon>
        <taxon>Araneae</taxon>
        <taxon>Araneomorphae</taxon>
        <taxon>Entelegynae</taxon>
        <taxon>Araneoidea</taxon>
        <taxon>Araneidae</taxon>
        <taxon>Araneus</taxon>
    </lineage>
</organism>